<accession>A0A844ZDC1</accession>
<dbReference type="Pfam" id="PF00753">
    <property type="entry name" value="Lactamase_B"/>
    <property type="match status" value="1"/>
</dbReference>
<dbReference type="PANTHER" id="PTHR42951">
    <property type="entry name" value="METALLO-BETA-LACTAMASE DOMAIN-CONTAINING"/>
    <property type="match status" value="1"/>
</dbReference>
<protein>
    <submittedName>
        <fullName evidence="2">Subclass B3 metallo-beta-lactamase</fullName>
    </submittedName>
</protein>
<dbReference type="OrthoDB" id="9773738at2"/>
<dbReference type="AlphaFoldDB" id="A0A844ZDC1"/>
<dbReference type="PANTHER" id="PTHR42951:SF17">
    <property type="entry name" value="METALLO-BETA-LACTAMASE DOMAIN-CONTAINING PROTEIN"/>
    <property type="match status" value="1"/>
</dbReference>
<dbReference type="Proteomes" id="UP000460290">
    <property type="component" value="Unassembled WGS sequence"/>
</dbReference>
<dbReference type="NCBIfam" id="NF033105">
    <property type="entry name" value="bla_subclass_B3"/>
    <property type="match status" value="1"/>
</dbReference>
<sequence length="317" mass="34236">MSLASCTTQPQAQAASNAAESISDGSSWLPYPGASKDAEFLKATPAEFLPFVEACKPWDDWDKPAPPFKINGNTYYVGTCGIGAILITGGEGHVLIDTGTRKGAEVVAANIQTLGFKLEDVAVILHSHEHFDHVGGFAWMREQTGAQIFASPEAAKVLESGVTAEADPQAGMHDPMEPVIVSKILTGDFTTDTPVEDMTFISTPGHSPGALSWQWNSCEGDVCLNIVYADSLSPVSKDDYRFGENPDYLAAYYAGIEKLARVDCDILITPHPSHSRMLKRMRNNNMIEPTACADYATGKIQDIKKRLAKEGVQPNAK</sequence>
<reference evidence="2 3" key="1">
    <citation type="submission" date="2019-12" db="EMBL/GenBank/DDBJ databases">
        <title>Genomic-based taxomic classification of the family Erythrobacteraceae.</title>
        <authorList>
            <person name="Xu L."/>
        </authorList>
    </citation>
    <scope>NUCLEOTIDE SEQUENCE [LARGE SCALE GENOMIC DNA]</scope>
    <source>
        <strain evidence="2 3">KCTC 42006</strain>
    </source>
</reference>
<dbReference type="SMART" id="SM00849">
    <property type="entry name" value="Lactamase_B"/>
    <property type="match status" value="1"/>
</dbReference>
<dbReference type="EMBL" id="WTYZ01000001">
    <property type="protein sequence ID" value="MXO83779.1"/>
    <property type="molecule type" value="Genomic_DNA"/>
</dbReference>
<keyword evidence="3" id="KW-1185">Reference proteome</keyword>
<comment type="caution">
    <text evidence="2">The sequence shown here is derived from an EMBL/GenBank/DDBJ whole genome shotgun (WGS) entry which is preliminary data.</text>
</comment>
<name>A0A844ZDC1_9SPHN</name>
<evidence type="ECO:0000313" key="3">
    <source>
        <dbReference type="Proteomes" id="UP000460290"/>
    </source>
</evidence>
<evidence type="ECO:0000259" key="1">
    <source>
        <dbReference type="SMART" id="SM00849"/>
    </source>
</evidence>
<dbReference type="InterPro" id="IPR001279">
    <property type="entry name" value="Metallo-B-lactamas"/>
</dbReference>
<dbReference type="InterPro" id="IPR050855">
    <property type="entry name" value="NDM-1-like"/>
</dbReference>
<gene>
    <name evidence="2" type="primary">bla</name>
    <name evidence="2" type="ORF">GRI35_10430</name>
</gene>
<proteinExistence type="predicted"/>
<organism evidence="2 3">
    <name type="scientific">Pontixanthobacter aestiaquae</name>
    <dbReference type="NCBI Taxonomy" id="1509367"/>
    <lineage>
        <taxon>Bacteria</taxon>
        <taxon>Pseudomonadati</taxon>
        <taxon>Pseudomonadota</taxon>
        <taxon>Alphaproteobacteria</taxon>
        <taxon>Sphingomonadales</taxon>
        <taxon>Erythrobacteraceae</taxon>
        <taxon>Pontixanthobacter</taxon>
    </lineage>
</organism>
<dbReference type="InterPro" id="IPR036866">
    <property type="entry name" value="RibonucZ/Hydroxyglut_hydro"/>
</dbReference>
<feature type="domain" description="Metallo-beta-lactamase" evidence="1">
    <location>
        <begin position="81"/>
        <end position="271"/>
    </location>
</feature>
<evidence type="ECO:0000313" key="2">
    <source>
        <dbReference type="EMBL" id="MXO83779.1"/>
    </source>
</evidence>
<dbReference type="SUPFAM" id="SSF56281">
    <property type="entry name" value="Metallo-hydrolase/oxidoreductase"/>
    <property type="match status" value="1"/>
</dbReference>
<dbReference type="Gene3D" id="3.60.15.10">
    <property type="entry name" value="Ribonuclease Z/Hydroxyacylglutathione hydrolase-like"/>
    <property type="match status" value="1"/>
</dbReference>